<sequence>MLRSSRTILHSKTTPYTRKSEKSKVQRSAPDVGTHPSSPHYATLLSSPASPLPSCIQPTLLPPDGLSPSVAPQSLLFSGSDEDRGCSPDAAFDATPSENSDLDEEVDKNDPKVKEESDSEASAILRDPRFQDETLSDAKSDATMSDEGSRDECEDAEDSRRSHANSQTIRGRNDSVSSHESVSMRSVHDDFDWLADALTAQKSRESSLSDRAQEQDRGTSHSAQIPSTSLPQSQAETSSAQAGVITLRILQVAPHGPSGSPNSSGPSKPLAPISYTFTIPPGAHLELSINCGCSCSSVNPTSVLRKGSEVVYATTAPDSDSELPGDAQRDFEADGAPSTTVDAQSKTSPRVVTSPHVADPSGGEGMDLVQSSACEAPSPRVVVAACDSDDVASAALVTTPSQVSPQYRDGDDYMSLLPDAGHTDGPTHPAGNIPTTPEICWTEWDVADNRPDGTVDHHTFADQLTSCPTTAALVGDEDKHQLQWDGGELPTADAIRALAAMSRPHREFGFPIHADSSPDMFLSYVHSPGLLPATDPGATATSRTELDSVRDDDDAGGHASFNSLEFIPLEPLPQECQEQLLEQMMSLSYPHSNSGFADHTESAPGDMFASYIQVPESHPATQARATAMSRTELDSVREDHDAEGEESYTSFYFSLPGLPLQQCQEQLLKEKEHLGGLQEVIAARQGEIARLLIASGSRT</sequence>
<feature type="region of interest" description="Disordered" evidence="1">
    <location>
        <begin position="201"/>
        <end position="240"/>
    </location>
</feature>
<feature type="compositionally biased region" description="Low complexity" evidence="1">
    <location>
        <begin position="175"/>
        <end position="185"/>
    </location>
</feature>
<gene>
    <name evidence="2" type="ORF">OH76DRAFT_626658</name>
</gene>
<dbReference type="Proteomes" id="UP000256964">
    <property type="component" value="Unassembled WGS sequence"/>
</dbReference>
<organism evidence="2 3">
    <name type="scientific">Lentinus brumalis</name>
    <dbReference type="NCBI Taxonomy" id="2498619"/>
    <lineage>
        <taxon>Eukaryota</taxon>
        <taxon>Fungi</taxon>
        <taxon>Dikarya</taxon>
        <taxon>Basidiomycota</taxon>
        <taxon>Agaricomycotina</taxon>
        <taxon>Agaricomycetes</taxon>
        <taxon>Polyporales</taxon>
        <taxon>Polyporaceae</taxon>
        <taxon>Lentinus</taxon>
    </lineage>
</organism>
<proteinExistence type="predicted"/>
<feature type="compositionally biased region" description="Low complexity" evidence="1">
    <location>
        <begin position="44"/>
        <end position="54"/>
    </location>
</feature>
<keyword evidence="3" id="KW-1185">Reference proteome</keyword>
<evidence type="ECO:0000313" key="3">
    <source>
        <dbReference type="Proteomes" id="UP000256964"/>
    </source>
</evidence>
<evidence type="ECO:0000256" key="1">
    <source>
        <dbReference type="SAM" id="MobiDB-lite"/>
    </source>
</evidence>
<evidence type="ECO:0000313" key="2">
    <source>
        <dbReference type="EMBL" id="RDX48750.1"/>
    </source>
</evidence>
<feature type="compositionally biased region" description="Polar residues" evidence="1">
    <location>
        <begin position="220"/>
        <end position="240"/>
    </location>
</feature>
<feature type="region of interest" description="Disordered" evidence="1">
    <location>
        <begin position="1"/>
        <end position="186"/>
    </location>
</feature>
<feature type="compositionally biased region" description="Basic and acidic residues" evidence="1">
    <location>
        <begin position="126"/>
        <end position="140"/>
    </location>
</feature>
<accession>A0A371D8A4</accession>
<feature type="compositionally biased region" description="Polar residues" evidence="1">
    <location>
        <begin position="1"/>
        <end position="17"/>
    </location>
</feature>
<feature type="region of interest" description="Disordered" evidence="1">
    <location>
        <begin position="316"/>
        <end position="366"/>
    </location>
</feature>
<feature type="compositionally biased region" description="Polar residues" evidence="1">
    <location>
        <begin position="337"/>
        <end position="351"/>
    </location>
</feature>
<protein>
    <submittedName>
        <fullName evidence="2">Uncharacterized protein</fullName>
    </submittedName>
</protein>
<feature type="compositionally biased region" description="Basic and acidic residues" evidence="1">
    <location>
        <begin position="202"/>
        <end position="219"/>
    </location>
</feature>
<name>A0A371D8A4_9APHY</name>
<reference evidence="2 3" key="1">
    <citation type="journal article" date="2018" name="Biotechnol. Biofuels">
        <title>Integrative visual omics of the white-rot fungus Polyporus brumalis exposes the biotechnological potential of its oxidative enzymes for delignifying raw plant biomass.</title>
        <authorList>
            <person name="Miyauchi S."/>
            <person name="Rancon A."/>
            <person name="Drula E."/>
            <person name="Hage H."/>
            <person name="Chaduli D."/>
            <person name="Favel A."/>
            <person name="Grisel S."/>
            <person name="Henrissat B."/>
            <person name="Herpoel-Gimbert I."/>
            <person name="Ruiz-Duenas F.J."/>
            <person name="Chevret D."/>
            <person name="Hainaut M."/>
            <person name="Lin J."/>
            <person name="Wang M."/>
            <person name="Pangilinan J."/>
            <person name="Lipzen A."/>
            <person name="Lesage-Meessen L."/>
            <person name="Navarro D."/>
            <person name="Riley R."/>
            <person name="Grigoriev I.V."/>
            <person name="Zhou S."/>
            <person name="Raouche S."/>
            <person name="Rosso M.N."/>
        </authorList>
    </citation>
    <scope>NUCLEOTIDE SEQUENCE [LARGE SCALE GENOMIC DNA]</scope>
    <source>
        <strain evidence="2 3">BRFM 1820</strain>
    </source>
</reference>
<dbReference type="AlphaFoldDB" id="A0A371D8A4"/>
<dbReference type="EMBL" id="KZ857409">
    <property type="protein sequence ID" value="RDX48750.1"/>
    <property type="molecule type" value="Genomic_DNA"/>
</dbReference>